<evidence type="ECO:0000256" key="8">
    <source>
        <dbReference type="ARBA" id="ARBA00022989"/>
    </source>
</evidence>
<feature type="transmembrane region" description="Helical" evidence="11">
    <location>
        <begin position="47"/>
        <end position="65"/>
    </location>
</feature>
<feature type="transmembrane region" description="Helical" evidence="11">
    <location>
        <begin position="12"/>
        <end position="35"/>
    </location>
</feature>
<evidence type="ECO:0000256" key="2">
    <source>
        <dbReference type="ARBA" id="ARBA00022475"/>
    </source>
</evidence>
<dbReference type="InterPro" id="IPR018365">
    <property type="entry name" value="Cell_cycle_FtsW-rel_CS"/>
</dbReference>
<dbReference type="GO" id="GO:0005886">
    <property type="term" value="C:plasma membrane"/>
    <property type="evidence" value="ECO:0007669"/>
    <property type="project" value="UniProtKB-SubCell"/>
</dbReference>
<comment type="subcellular location">
    <subcellularLocation>
        <location evidence="11">Cell membrane</location>
        <topology evidence="11">Multi-pass membrane protein</topology>
    </subcellularLocation>
    <subcellularLocation>
        <location evidence="1">Membrane</location>
        <topology evidence="1">Multi-pass membrane protein</topology>
    </subcellularLocation>
</comment>
<dbReference type="UniPathway" id="UPA00219"/>
<reference evidence="12" key="1">
    <citation type="journal article" date="2013" name="Int. J. Syst. Evol. Microbiol.">
        <title>Polycladomyces abyssicola gen. nov., sp. nov., a thermophilic filamentous bacterium isolated from hemipelagic sediment.</title>
        <authorList>
            <person name="Tsubouchi T."/>
            <person name="Shimane Y."/>
            <person name="Mori K."/>
            <person name="Usui K."/>
            <person name="Hiraki T."/>
            <person name="Tame A."/>
            <person name="Uematsu K."/>
            <person name="Maruyama T."/>
            <person name="Hatada Y."/>
        </authorList>
    </citation>
    <scope>NUCLEOTIDE SEQUENCE</scope>
    <source>
        <strain evidence="12">JIR-001</strain>
    </source>
</reference>
<keyword evidence="10 11" id="KW-0961">Cell wall biogenesis/degradation</keyword>
<keyword evidence="3 11" id="KW-0328">Glycosyltransferase</keyword>
<feature type="transmembrane region" description="Helical" evidence="11">
    <location>
        <begin position="164"/>
        <end position="182"/>
    </location>
</feature>
<gene>
    <name evidence="11" type="primary">rodA</name>
    <name evidence="12" type="ORF">JIR001_21550</name>
</gene>
<sequence length="385" mass="42481">MTHKWKRSLISLDYPLIVLVLLLAVISILSISSATYTSDSSYVSKQIGWYVLGILLMTAVLLFDYRSLAQGRFVYVLYVLGLILLMLVWVPGLGVKVKGAQEWIRIGSFQFQPSELMKIILILTIAKHLAEVKRLPLRDYKTLGKIGLLFAVPFLIILKQPDLGTALVLVGILGSMLLVGGLDWRWILTGVVIVVIVVGTVLGLYVTKSPLIHVILKPHQIERIQTFLDPASDPTGAGYQLTQSMIAVGSGQLSGKGFHNGTQAQGKWIPEPHNDFIFAVFAEEFGFIGASILLCIFIFVVYRMLRIALRCEDRFGPCIIAGIVGMLVFQVFQNIGMTIGLLPVTGLPLPFISYGGSSLLTQMVAVGLVLNVGMQQKREFLFMDR</sequence>
<comment type="catalytic activity">
    <reaction evidence="11">
        <text>[GlcNAc-(1-&gt;4)-Mur2Ac(oyl-L-Ala-gamma-D-Glu-L-Lys-D-Ala-D-Ala)](n)-di-trans,octa-cis-undecaprenyl diphosphate + beta-D-GlcNAc-(1-&gt;4)-Mur2Ac(oyl-L-Ala-gamma-D-Glu-L-Lys-D-Ala-D-Ala)-di-trans,octa-cis-undecaprenyl diphosphate = [GlcNAc-(1-&gt;4)-Mur2Ac(oyl-L-Ala-gamma-D-Glu-L-Lys-D-Ala-D-Ala)](n+1)-di-trans,octa-cis-undecaprenyl diphosphate + di-trans,octa-cis-undecaprenyl diphosphate + H(+)</text>
        <dbReference type="Rhea" id="RHEA:23708"/>
        <dbReference type="Rhea" id="RHEA-COMP:9602"/>
        <dbReference type="Rhea" id="RHEA-COMP:9603"/>
        <dbReference type="ChEBI" id="CHEBI:15378"/>
        <dbReference type="ChEBI" id="CHEBI:58405"/>
        <dbReference type="ChEBI" id="CHEBI:60033"/>
        <dbReference type="ChEBI" id="CHEBI:78435"/>
        <dbReference type="EC" id="2.4.99.28"/>
    </reaction>
</comment>
<feature type="transmembrane region" description="Helical" evidence="11">
    <location>
        <begin position="187"/>
        <end position="206"/>
    </location>
</feature>
<keyword evidence="13" id="KW-1185">Reference proteome</keyword>
<proteinExistence type="inferred from homology"/>
<dbReference type="InterPro" id="IPR001182">
    <property type="entry name" value="FtsW/RodA"/>
</dbReference>
<keyword evidence="4 11" id="KW-0808">Transferase</keyword>
<feature type="transmembrane region" description="Helical" evidence="11">
    <location>
        <begin position="352"/>
        <end position="373"/>
    </location>
</feature>
<keyword evidence="7 11" id="KW-0573">Peptidoglycan synthesis</keyword>
<dbReference type="HAMAP" id="MF_02079">
    <property type="entry name" value="PGT_RodA"/>
    <property type="match status" value="1"/>
</dbReference>
<evidence type="ECO:0000256" key="11">
    <source>
        <dbReference type="HAMAP-Rule" id="MF_02079"/>
    </source>
</evidence>
<dbReference type="GO" id="GO:0009252">
    <property type="term" value="P:peptidoglycan biosynthetic process"/>
    <property type="evidence" value="ECO:0007669"/>
    <property type="project" value="UniProtKB-UniRule"/>
</dbReference>
<evidence type="ECO:0000256" key="9">
    <source>
        <dbReference type="ARBA" id="ARBA00023136"/>
    </source>
</evidence>
<evidence type="ECO:0000256" key="1">
    <source>
        <dbReference type="ARBA" id="ARBA00004141"/>
    </source>
</evidence>
<feature type="transmembrane region" description="Helical" evidence="11">
    <location>
        <begin position="276"/>
        <end position="302"/>
    </location>
</feature>
<feature type="transmembrane region" description="Helical" evidence="11">
    <location>
        <begin position="314"/>
        <end position="332"/>
    </location>
</feature>
<reference evidence="12" key="2">
    <citation type="journal article" date="2021" name="Microbiol. Resour. Announc.">
        <title>Complete Genome Sequence of Polycladomyces abyssicola JIR-001T, Isolated from Hemipelagic Sediment in Deep Seawater.</title>
        <authorList>
            <person name="Tsubouchi T."/>
            <person name="Kaneko Y."/>
        </authorList>
    </citation>
    <scope>NUCLEOTIDE SEQUENCE</scope>
    <source>
        <strain evidence="12">JIR-001</strain>
    </source>
</reference>
<evidence type="ECO:0000313" key="12">
    <source>
        <dbReference type="EMBL" id="BCU82372.1"/>
    </source>
</evidence>
<keyword evidence="6 11" id="KW-0133">Cell shape</keyword>
<evidence type="ECO:0000256" key="6">
    <source>
        <dbReference type="ARBA" id="ARBA00022960"/>
    </source>
</evidence>
<dbReference type="AlphaFoldDB" id="A0A8D5UI81"/>
<protein>
    <recommendedName>
        <fullName evidence="11">Peptidoglycan glycosyltransferase RodA</fullName>
        <shortName evidence="11">PGT</shortName>
        <ecNumber evidence="11">2.4.99.28</ecNumber>
    </recommendedName>
    <alternativeName>
        <fullName evidence="11">Cell elongation protein RodA</fullName>
    </alternativeName>
    <alternativeName>
        <fullName evidence="11">Cell wall polymerase</fullName>
    </alternativeName>
    <alternativeName>
        <fullName evidence="11">Peptidoglycan polymerase</fullName>
        <shortName evidence="11">PG polymerase</shortName>
    </alternativeName>
</protein>
<dbReference type="GO" id="GO:0008360">
    <property type="term" value="P:regulation of cell shape"/>
    <property type="evidence" value="ECO:0007669"/>
    <property type="project" value="UniProtKB-KW"/>
</dbReference>
<dbReference type="GO" id="GO:0015648">
    <property type="term" value="F:lipid-linked peptidoglycan transporter activity"/>
    <property type="evidence" value="ECO:0007669"/>
    <property type="project" value="TreeGrafter"/>
</dbReference>
<comment type="similarity">
    <text evidence="11">Belongs to the SEDS family. MrdB/RodA subfamily.</text>
</comment>
<dbReference type="InterPro" id="IPR011923">
    <property type="entry name" value="RodA/MrdB"/>
</dbReference>
<keyword evidence="2 11" id="KW-1003">Cell membrane</keyword>
<comment type="function">
    <text evidence="11">Peptidoglycan polymerase that is essential for cell wall elongation.</text>
</comment>
<dbReference type="GO" id="GO:0008955">
    <property type="term" value="F:peptidoglycan glycosyltransferase activity"/>
    <property type="evidence" value="ECO:0007669"/>
    <property type="project" value="UniProtKB-UniRule"/>
</dbReference>
<dbReference type="Pfam" id="PF01098">
    <property type="entry name" value="FTSW_RODA_SPOVE"/>
    <property type="match status" value="1"/>
</dbReference>
<evidence type="ECO:0000256" key="5">
    <source>
        <dbReference type="ARBA" id="ARBA00022692"/>
    </source>
</evidence>
<keyword evidence="5 11" id="KW-0812">Transmembrane</keyword>
<evidence type="ECO:0000256" key="7">
    <source>
        <dbReference type="ARBA" id="ARBA00022984"/>
    </source>
</evidence>
<evidence type="ECO:0000256" key="4">
    <source>
        <dbReference type="ARBA" id="ARBA00022679"/>
    </source>
</evidence>
<dbReference type="EC" id="2.4.99.28" evidence="11"/>
<keyword evidence="8 11" id="KW-1133">Transmembrane helix</keyword>
<dbReference type="GO" id="GO:0051301">
    <property type="term" value="P:cell division"/>
    <property type="evidence" value="ECO:0007669"/>
    <property type="project" value="InterPro"/>
</dbReference>
<dbReference type="KEGG" id="pabs:JIR001_21550"/>
<organism evidence="12 13">
    <name type="scientific">Polycladomyces abyssicola</name>
    <dbReference type="NCBI Taxonomy" id="1125966"/>
    <lineage>
        <taxon>Bacteria</taxon>
        <taxon>Bacillati</taxon>
        <taxon>Bacillota</taxon>
        <taxon>Bacilli</taxon>
        <taxon>Bacillales</taxon>
        <taxon>Thermoactinomycetaceae</taxon>
        <taxon>Polycladomyces</taxon>
    </lineage>
</organism>
<evidence type="ECO:0000256" key="3">
    <source>
        <dbReference type="ARBA" id="ARBA00022676"/>
    </source>
</evidence>
<dbReference type="GO" id="GO:0071555">
    <property type="term" value="P:cell wall organization"/>
    <property type="evidence" value="ECO:0007669"/>
    <property type="project" value="UniProtKB-KW"/>
</dbReference>
<name>A0A8D5UI81_9BACL</name>
<comment type="pathway">
    <text evidence="11">Cell wall biogenesis; peptidoglycan biosynthesis.</text>
</comment>
<dbReference type="PANTHER" id="PTHR30474">
    <property type="entry name" value="CELL CYCLE PROTEIN"/>
    <property type="match status" value="1"/>
</dbReference>
<feature type="transmembrane region" description="Helical" evidence="11">
    <location>
        <begin position="72"/>
        <end position="91"/>
    </location>
</feature>
<dbReference type="PANTHER" id="PTHR30474:SF1">
    <property type="entry name" value="PEPTIDOGLYCAN GLYCOSYLTRANSFERASE MRDB"/>
    <property type="match status" value="1"/>
</dbReference>
<dbReference type="PROSITE" id="PS00428">
    <property type="entry name" value="FTSW_RODA_SPOVE"/>
    <property type="match status" value="1"/>
</dbReference>
<dbReference type="EMBL" id="AP024601">
    <property type="protein sequence ID" value="BCU82372.1"/>
    <property type="molecule type" value="Genomic_DNA"/>
</dbReference>
<dbReference type="Proteomes" id="UP000677436">
    <property type="component" value="Chromosome"/>
</dbReference>
<evidence type="ECO:0000313" key="13">
    <source>
        <dbReference type="Proteomes" id="UP000677436"/>
    </source>
</evidence>
<dbReference type="GO" id="GO:0032153">
    <property type="term" value="C:cell division site"/>
    <property type="evidence" value="ECO:0007669"/>
    <property type="project" value="TreeGrafter"/>
</dbReference>
<evidence type="ECO:0000256" key="10">
    <source>
        <dbReference type="ARBA" id="ARBA00023316"/>
    </source>
</evidence>
<dbReference type="RefSeq" id="WP_212772714.1">
    <property type="nucleotide sequence ID" value="NZ_AP024601.1"/>
</dbReference>
<accession>A0A8D5UI81</accession>
<keyword evidence="9 11" id="KW-0472">Membrane</keyword>
<dbReference type="NCBIfam" id="TIGR02210">
    <property type="entry name" value="rodA_shape"/>
    <property type="match status" value="1"/>
</dbReference>